<dbReference type="PANTHER" id="PTHR21310:SF40">
    <property type="entry name" value="AMINOGLYCOSIDE PHOSPHOTRANSFERASE DOMAIN-CONTAINING PROTEIN-RELATED"/>
    <property type="match status" value="1"/>
</dbReference>
<dbReference type="InterPro" id="IPR041726">
    <property type="entry name" value="ACAD10_11_N"/>
</dbReference>
<dbReference type="Gene3D" id="3.30.200.20">
    <property type="entry name" value="Phosphorylase Kinase, domain 1"/>
    <property type="match status" value="1"/>
</dbReference>
<proteinExistence type="predicted"/>
<dbReference type="SUPFAM" id="SSF56112">
    <property type="entry name" value="Protein kinase-like (PK-like)"/>
    <property type="match status" value="1"/>
</dbReference>
<comment type="caution">
    <text evidence="2">The sequence shown here is derived from an EMBL/GenBank/DDBJ whole genome shotgun (WGS) entry which is preliminary data.</text>
</comment>
<dbReference type="InterPro" id="IPR002575">
    <property type="entry name" value="Aminoglycoside_PTrfase"/>
</dbReference>
<dbReference type="RefSeq" id="WP_165329937.1">
    <property type="nucleotide sequence ID" value="NZ_JAAKZW010000003.1"/>
</dbReference>
<dbReference type="InterPro" id="IPR011009">
    <property type="entry name" value="Kinase-like_dom_sf"/>
</dbReference>
<dbReference type="PANTHER" id="PTHR21310">
    <property type="entry name" value="AMINOGLYCOSIDE PHOSPHOTRANSFERASE-RELATED-RELATED"/>
    <property type="match status" value="1"/>
</dbReference>
<evidence type="ECO:0000313" key="2">
    <source>
        <dbReference type="EMBL" id="NGO74414.1"/>
    </source>
</evidence>
<protein>
    <submittedName>
        <fullName evidence="2">Phosphotransferase family protein</fullName>
    </submittedName>
</protein>
<reference evidence="2 3" key="1">
    <citation type="submission" date="2020-02" db="EMBL/GenBank/DDBJ databases">
        <title>Whole-genome analyses of novel actinobacteria.</title>
        <authorList>
            <person name="Sahin N."/>
            <person name="Tokatli A."/>
        </authorList>
    </citation>
    <scope>NUCLEOTIDE SEQUENCE [LARGE SCALE GENOMIC DNA]</scope>
    <source>
        <strain evidence="2 3">YC504</strain>
    </source>
</reference>
<dbReference type="Pfam" id="PF01636">
    <property type="entry name" value="APH"/>
    <property type="match status" value="1"/>
</dbReference>
<evidence type="ECO:0000259" key="1">
    <source>
        <dbReference type="Pfam" id="PF01636"/>
    </source>
</evidence>
<accession>A0A6G4XCG0</accession>
<name>A0A6G4XCG0_9ACTN</name>
<keyword evidence="2" id="KW-0808">Transferase</keyword>
<dbReference type="EMBL" id="JAAKZW010000003">
    <property type="protein sequence ID" value="NGO74414.1"/>
    <property type="molecule type" value="Genomic_DNA"/>
</dbReference>
<organism evidence="2 3">
    <name type="scientific">Streptomyces mesophilus</name>
    <dbReference type="NCBI Taxonomy" id="1775132"/>
    <lineage>
        <taxon>Bacteria</taxon>
        <taxon>Bacillati</taxon>
        <taxon>Actinomycetota</taxon>
        <taxon>Actinomycetes</taxon>
        <taxon>Kitasatosporales</taxon>
        <taxon>Streptomycetaceae</taxon>
        <taxon>Streptomyces</taxon>
    </lineage>
</organism>
<sequence length="363" mass="41206">MTTYTPELPPLPELTKRLADWLREQLPERHILTVSEPQPAERGMSTDTRHFTLTWQENGERSSERLVLRCPPASPLFPDYDLARQFDVMRALAGTPLPVPGTRWLEPDPSVIGRPFYVMDEIPGCVTASDFPTYHVHGTYFEATPEGRKTMWRRCVETLAEVHALDWQQLGLSFLARPDYGEGELNQQINYLEHCLHWALSQEGEQPQPVLEQAVAWLRAHRYTSERITLCWGDARMSNILYAPTADFEVRAVLDWEVAFLGDPESDLAWMLFLDWMNTTAGGITPAAGTPTREETVRHYEDLTGLQVRHLPYNEVLAALLLAVPLLGITRRMRAQGQIPPEADPVRHCCQRITEVIGTAGLT</sequence>
<dbReference type="CDD" id="cd05154">
    <property type="entry name" value="ACAD10_11_N-like"/>
    <property type="match status" value="1"/>
</dbReference>
<gene>
    <name evidence="2" type="ORF">G6045_01760</name>
</gene>
<dbReference type="AlphaFoldDB" id="A0A6G4XCG0"/>
<feature type="domain" description="Aminoglycoside phosphotransferase" evidence="1">
    <location>
        <begin position="59"/>
        <end position="286"/>
    </location>
</feature>
<keyword evidence="3" id="KW-1185">Reference proteome</keyword>
<dbReference type="GO" id="GO:0016740">
    <property type="term" value="F:transferase activity"/>
    <property type="evidence" value="ECO:0007669"/>
    <property type="project" value="UniProtKB-KW"/>
</dbReference>
<dbReference type="Gene3D" id="3.90.1200.10">
    <property type="match status" value="1"/>
</dbReference>
<dbReference type="InterPro" id="IPR051678">
    <property type="entry name" value="AGP_Transferase"/>
</dbReference>
<dbReference type="Proteomes" id="UP000481109">
    <property type="component" value="Unassembled WGS sequence"/>
</dbReference>
<evidence type="ECO:0000313" key="3">
    <source>
        <dbReference type="Proteomes" id="UP000481109"/>
    </source>
</evidence>